<proteinExistence type="predicted"/>
<protein>
    <submittedName>
        <fullName evidence="1">Uncharacterized protein</fullName>
    </submittedName>
</protein>
<organism evidence="1 2">
    <name type="scientific">Araneus ventricosus</name>
    <name type="common">Orbweaver spider</name>
    <name type="synonym">Epeira ventricosa</name>
    <dbReference type="NCBI Taxonomy" id="182803"/>
    <lineage>
        <taxon>Eukaryota</taxon>
        <taxon>Metazoa</taxon>
        <taxon>Ecdysozoa</taxon>
        <taxon>Arthropoda</taxon>
        <taxon>Chelicerata</taxon>
        <taxon>Arachnida</taxon>
        <taxon>Araneae</taxon>
        <taxon>Araneomorphae</taxon>
        <taxon>Entelegynae</taxon>
        <taxon>Araneoidea</taxon>
        <taxon>Araneidae</taxon>
        <taxon>Araneus</taxon>
    </lineage>
</organism>
<dbReference type="EMBL" id="BGPR01006187">
    <property type="protein sequence ID" value="GBN16801.1"/>
    <property type="molecule type" value="Genomic_DNA"/>
</dbReference>
<comment type="caution">
    <text evidence="1">The sequence shown here is derived from an EMBL/GenBank/DDBJ whole genome shotgun (WGS) entry which is preliminary data.</text>
</comment>
<reference evidence="1 2" key="1">
    <citation type="journal article" date="2019" name="Sci. Rep.">
        <title>Orb-weaving spider Araneus ventricosus genome elucidates the spidroin gene catalogue.</title>
        <authorList>
            <person name="Kono N."/>
            <person name="Nakamura H."/>
            <person name="Ohtoshi R."/>
            <person name="Moran D.A.P."/>
            <person name="Shinohara A."/>
            <person name="Yoshida Y."/>
            <person name="Fujiwara M."/>
            <person name="Mori M."/>
            <person name="Tomita M."/>
            <person name="Arakawa K."/>
        </authorList>
    </citation>
    <scope>NUCLEOTIDE SEQUENCE [LARGE SCALE GENOMIC DNA]</scope>
</reference>
<name>A0A4Y2LPV9_ARAVE</name>
<dbReference type="AlphaFoldDB" id="A0A4Y2LPV9"/>
<accession>A0A4Y2LPV9</accession>
<dbReference type="Proteomes" id="UP000499080">
    <property type="component" value="Unassembled WGS sequence"/>
</dbReference>
<gene>
    <name evidence="1" type="ORF">AVEN_218464_1</name>
</gene>
<evidence type="ECO:0000313" key="1">
    <source>
        <dbReference type="EMBL" id="GBN16801.1"/>
    </source>
</evidence>
<sequence>MPRHQLSHALISAELRVTQMILLLKELGGLIAGLATRNECFRPLLIQCIAQDNQEIGVAAEPPGISFTPVSAQIISLPHIPHSNPLISRGWITLPLLACIIQTGVGKVSGQIRYTEDTENTVFDFGIMTESRPYEVQLSFSEIHSATCAWAWSAVFSGWDSS</sequence>
<keyword evidence="2" id="KW-1185">Reference proteome</keyword>
<evidence type="ECO:0000313" key="2">
    <source>
        <dbReference type="Proteomes" id="UP000499080"/>
    </source>
</evidence>